<dbReference type="AlphaFoldDB" id="A0A645BV22"/>
<organism evidence="1">
    <name type="scientific">bioreactor metagenome</name>
    <dbReference type="NCBI Taxonomy" id="1076179"/>
    <lineage>
        <taxon>unclassified sequences</taxon>
        <taxon>metagenomes</taxon>
        <taxon>ecological metagenomes</taxon>
    </lineage>
</organism>
<evidence type="ECO:0000313" key="1">
    <source>
        <dbReference type="EMBL" id="MPM69279.1"/>
    </source>
</evidence>
<name>A0A645BV22_9ZZZZ</name>
<sequence>MQTGEAEASGESDHFINIDLYLVIGAGDDTGLLFRGRRQRIRYFAGRLLPGEYGFHFNRFW</sequence>
<proteinExistence type="predicted"/>
<reference evidence="1" key="1">
    <citation type="submission" date="2019-08" db="EMBL/GenBank/DDBJ databases">
        <authorList>
            <person name="Kucharzyk K."/>
            <person name="Murdoch R.W."/>
            <person name="Higgins S."/>
            <person name="Loffler F."/>
        </authorList>
    </citation>
    <scope>NUCLEOTIDE SEQUENCE</scope>
</reference>
<comment type="caution">
    <text evidence="1">The sequence shown here is derived from an EMBL/GenBank/DDBJ whole genome shotgun (WGS) entry which is preliminary data.</text>
</comment>
<accession>A0A645BV22</accession>
<protein>
    <submittedName>
        <fullName evidence="1">Uncharacterized protein</fullName>
    </submittedName>
</protein>
<gene>
    <name evidence="1" type="ORF">SDC9_116223</name>
</gene>
<dbReference type="EMBL" id="VSSQ01022764">
    <property type="protein sequence ID" value="MPM69279.1"/>
    <property type="molecule type" value="Genomic_DNA"/>
</dbReference>